<sequence>MFDNMDTWEYTTNQMNDNNRQQGYGAPTQSNDHPLEELILVDNLDPPMEQTHTNPSWDQLLRHMTNL</sequence>
<evidence type="ECO:0000313" key="1">
    <source>
        <dbReference type="EMBL" id="CAG8697930.1"/>
    </source>
</evidence>
<organism evidence="1 2">
    <name type="scientific">Racocetra persica</name>
    <dbReference type="NCBI Taxonomy" id="160502"/>
    <lineage>
        <taxon>Eukaryota</taxon>
        <taxon>Fungi</taxon>
        <taxon>Fungi incertae sedis</taxon>
        <taxon>Mucoromycota</taxon>
        <taxon>Glomeromycotina</taxon>
        <taxon>Glomeromycetes</taxon>
        <taxon>Diversisporales</taxon>
        <taxon>Gigasporaceae</taxon>
        <taxon>Racocetra</taxon>
    </lineage>
</organism>
<keyword evidence="2" id="KW-1185">Reference proteome</keyword>
<dbReference type="EMBL" id="CAJVQC010019043">
    <property type="protein sequence ID" value="CAG8697930.1"/>
    <property type="molecule type" value="Genomic_DNA"/>
</dbReference>
<proteinExistence type="predicted"/>
<accession>A0ACA9P9K5</accession>
<evidence type="ECO:0000313" key="2">
    <source>
        <dbReference type="Proteomes" id="UP000789920"/>
    </source>
</evidence>
<name>A0ACA9P9K5_9GLOM</name>
<protein>
    <submittedName>
        <fullName evidence="1">21735_t:CDS:1</fullName>
    </submittedName>
</protein>
<gene>
    <name evidence="1" type="ORF">RPERSI_LOCUS9877</name>
</gene>
<reference evidence="1" key="1">
    <citation type="submission" date="2021-06" db="EMBL/GenBank/DDBJ databases">
        <authorList>
            <person name="Kallberg Y."/>
            <person name="Tangrot J."/>
            <person name="Rosling A."/>
        </authorList>
    </citation>
    <scope>NUCLEOTIDE SEQUENCE</scope>
    <source>
        <strain evidence="1">MA461A</strain>
    </source>
</reference>
<feature type="non-terminal residue" evidence="1">
    <location>
        <position position="67"/>
    </location>
</feature>
<comment type="caution">
    <text evidence="1">The sequence shown here is derived from an EMBL/GenBank/DDBJ whole genome shotgun (WGS) entry which is preliminary data.</text>
</comment>
<dbReference type="Proteomes" id="UP000789920">
    <property type="component" value="Unassembled WGS sequence"/>
</dbReference>